<accession>A0A166X3H0</accession>
<evidence type="ECO:0000259" key="1">
    <source>
        <dbReference type="Pfam" id="PF01636"/>
    </source>
</evidence>
<evidence type="ECO:0000313" key="2">
    <source>
        <dbReference type="EMBL" id="KZP34384.1"/>
    </source>
</evidence>
<dbReference type="Gene3D" id="3.90.1200.10">
    <property type="match status" value="1"/>
</dbReference>
<proteinExistence type="predicted"/>
<reference evidence="2 3" key="1">
    <citation type="journal article" date="2016" name="Mol. Biol. Evol.">
        <title>Comparative Genomics of Early-Diverging Mushroom-Forming Fungi Provides Insights into the Origins of Lignocellulose Decay Capabilities.</title>
        <authorList>
            <person name="Nagy L.G."/>
            <person name="Riley R."/>
            <person name="Tritt A."/>
            <person name="Adam C."/>
            <person name="Daum C."/>
            <person name="Floudas D."/>
            <person name="Sun H."/>
            <person name="Yadav J.S."/>
            <person name="Pangilinan J."/>
            <person name="Larsson K.H."/>
            <person name="Matsuura K."/>
            <person name="Barry K."/>
            <person name="Labutti K."/>
            <person name="Kuo R."/>
            <person name="Ohm R.A."/>
            <person name="Bhattacharya S.S."/>
            <person name="Shirouzu T."/>
            <person name="Yoshinaga Y."/>
            <person name="Martin F.M."/>
            <person name="Grigoriev I.V."/>
            <person name="Hibbett D.S."/>
        </authorList>
    </citation>
    <scope>NUCLEOTIDE SEQUENCE [LARGE SCALE GENOMIC DNA]</scope>
    <source>
        <strain evidence="2 3">CBS 109695</strain>
    </source>
</reference>
<evidence type="ECO:0000313" key="3">
    <source>
        <dbReference type="Proteomes" id="UP000076532"/>
    </source>
</evidence>
<organism evidence="2 3">
    <name type="scientific">Athelia psychrophila</name>
    <dbReference type="NCBI Taxonomy" id="1759441"/>
    <lineage>
        <taxon>Eukaryota</taxon>
        <taxon>Fungi</taxon>
        <taxon>Dikarya</taxon>
        <taxon>Basidiomycota</taxon>
        <taxon>Agaricomycotina</taxon>
        <taxon>Agaricomycetes</taxon>
        <taxon>Agaricomycetidae</taxon>
        <taxon>Atheliales</taxon>
        <taxon>Atheliaceae</taxon>
        <taxon>Athelia</taxon>
    </lineage>
</organism>
<dbReference type="OrthoDB" id="25129at2759"/>
<dbReference type="Proteomes" id="UP000076532">
    <property type="component" value="Unassembled WGS sequence"/>
</dbReference>
<protein>
    <recommendedName>
        <fullName evidence="1">Aminoglycoside phosphotransferase domain-containing protein</fullName>
    </recommendedName>
</protein>
<feature type="domain" description="Aminoglycoside phosphotransferase" evidence="1">
    <location>
        <begin position="40"/>
        <end position="280"/>
    </location>
</feature>
<name>A0A166X3H0_9AGAM</name>
<dbReference type="STRING" id="436010.A0A166X3H0"/>
<gene>
    <name evidence="2" type="ORF">FIBSPDRAFT_923907</name>
</gene>
<dbReference type="PANTHER" id="PTHR21310">
    <property type="entry name" value="AMINOGLYCOSIDE PHOSPHOTRANSFERASE-RELATED-RELATED"/>
    <property type="match status" value="1"/>
</dbReference>
<dbReference type="InterPro" id="IPR011009">
    <property type="entry name" value="Kinase-like_dom_sf"/>
</dbReference>
<dbReference type="Pfam" id="PF01636">
    <property type="entry name" value="APH"/>
    <property type="match status" value="1"/>
</dbReference>
<dbReference type="Gene3D" id="3.30.200.20">
    <property type="entry name" value="Phosphorylase Kinase, domain 1"/>
    <property type="match status" value="1"/>
</dbReference>
<dbReference type="AlphaFoldDB" id="A0A166X3H0"/>
<keyword evidence="3" id="KW-1185">Reference proteome</keyword>
<sequence>MQANHPTSDQGGEQLKLDLTTADGTRSYLEEHFSLDVESIEALSGGFINFVWRVKLGTPYEGQNSIVVKHAEPFTARDLSVNAAVERLKFEYDSLKIIGSESSVAREDALVSVPSVYHHDAIKHILIMQDVGTIPTLRDLMSASPPPPIDIAALIGRQLATFIAGLHHWGQKNERARAGLSANAYGRTAMDSCGYQTVVPNAAASGVFDPLLSTVMVALAETDRTSEETAIMGDFWTANMLVDIEESASGEKALKQIWVIDWEACRYGSPAVDVASFAGSCYTSSRVHNEMATDAMRRNFLGVYATLAKVDPMEVVIGMGTFWIMWTKYEEGIGEAELRERVVKGVEYINRGWERSWEWLRLSLAQELLA</sequence>
<dbReference type="InterPro" id="IPR002575">
    <property type="entry name" value="Aminoglycoside_PTrfase"/>
</dbReference>
<dbReference type="SUPFAM" id="SSF56112">
    <property type="entry name" value="Protein kinase-like (PK-like)"/>
    <property type="match status" value="1"/>
</dbReference>
<dbReference type="EMBL" id="KV417480">
    <property type="protein sequence ID" value="KZP34384.1"/>
    <property type="molecule type" value="Genomic_DNA"/>
</dbReference>
<dbReference type="InterPro" id="IPR051678">
    <property type="entry name" value="AGP_Transferase"/>
</dbReference>